<evidence type="ECO:0000313" key="2">
    <source>
        <dbReference type="EMBL" id="REK75801.1"/>
    </source>
</evidence>
<dbReference type="Proteomes" id="UP000261905">
    <property type="component" value="Unassembled WGS sequence"/>
</dbReference>
<dbReference type="RefSeq" id="WP_116042301.1">
    <property type="nucleotide sequence ID" value="NZ_QUBQ01000001.1"/>
</dbReference>
<organism evidence="2 3">
    <name type="scientific">Paenibacillus paeoniae</name>
    <dbReference type="NCBI Taxonomy" id="2292705"/>
    <lineage>
        <taxon>Bacteria</taxon>
        <taxon>Bacillati</taxon>
        <taxon>Bacillota</taxon>
        <taxon>Bacilli</taxon>
        <taxon>Bacillales</taxon>
        <taxon>Paenibacillaceae</taxon>
        <taxon>Paenibacillus</taxon>
    </lineage>
</organism>
<accession>A0A371PHW5</accession>
<dbReference type="Pfam" id="PF13439">
    <property type="entry name" value="Glyco_transf_4"/>
    <property type="match status" value="1"/>
</dbReference>
<feature type="domain" description="Glycosyltransferase subfamily 4-like N-terminal" evidence="1">
    <location>
        <begin position="16"/>
        <end position="178"/>
    </location>
</feature>
<dbReference type="PANTHER" id="PTHR45947:SF3">
    <property type="entry name" value="SULFOQUINOVOSYL TRANSFERASE SQD2"/>
    <property type="match status" value="1"/>
</dbReference>
<dbReference type="GO" id="GO:0016757">
    <property type="term" value="F:glycosyltransferase activity"/>
    <property type="evidence" value="ECO:0007669"/>
    <property type="project" value="TreeGrafter"/>
</dbReference>
<keyword evidence="3" id="KW-1185">Reference proteome</keyword>
<dbReference type="EMBL" id="QUBQ01000001">
    <property type="protein sequence ID" value="REK75801.1"/>
    <property type="molecule type" value="Genomic_DNA"/>
</dbReference>
<evidence type="ECO:0000313" key="3">
    <source>
        <dbReference type="Proteomes" id="UP000261905"/>
    </source>
</evidence>
<protein>
    <submittedName>
        <fullName evidence="2">Glycosyltransferase family 1 protein</fullName>
    </submittedName>
</protein>
<gene>
    <name evidence="2" type="ORF">DX130_01600</name>
</gene>
<name>A0A371PHW5_9BACL</name>
<proteinExistence type="predicted"/>
<dbReference type="InterPro" id="IPR028098">
    <property type="entry name" value="Glyco_trans_4-like_N"/>
</dbReference>
<dbReference type="Gene3D" id="3.40.50.2000">
    <property type="entry name" value="Glycogen Phosphorylase B"/>
    <property type="match status" value="2"/>
</dbReference>
<dbReference type="InterPro" id="IPR050194">
    <property type="entry name" value="Glycosyltransferase_grp1"/>
</dbReference>
<dbReference type="AlphaFoldDB" id="A0A371PHW5"/>
<dbReference type="SUPFAM" id="SSF53756">
    <property type="entry name" value="UDP-Glycosyltransferase/glycogen phosphorylase"/>
    <property type="match status" value="1"/>
</dbReference>
<dbReference type="PANTHER" id="PTHR45947">
    <property type="entry name" value="SULFOQUINOVOSYL TRANSFERASE SQD2"/>
    <property type="match status" value="1"/>
</dbReference>
<sequence>MKPIRILQVVTIMNRGGLETMLMNYYRQMSKNGIQFDFLVHRSEEGHYDKEIVSLGGRIYRMPAIRPGNYRRYFKQLDAFFAERKEYKVVHAHMNENSGFAIRAAKKAGVPCRIIHSHLSDLALDYKYPFRLYARAAIKGNPSHYFACSTRAGEWLYGKKPASERAVTVLNNAVNTEEFRFDKETRAEVRTELNAGDSLVIGHIGRFNEQKNHKFLLDIFESLHRRRGDALLVLAGDGYLRPAIEKEAERRGLSQSIRFLGVREDVARLLQGMDLFLFPSLFEGLPVVLVEAQAAGLTCIVSDRITKETDVTKRVSFLSLDQSPDEWSSAILSASYEHADTRAILRENGYDAVAMAKWLGTFYRQQLESAAASSQ</sequence>
<comment type="caution">
    <text evidence="2">The sequence shown here is derived from an EMBL/GenBank/DDBJ whole genome shotgun (WGS) entry which is preliminary data.</text>
</comment>
<evidence type="ECO:0000259" key="1">
    <source>
        <dbReference type="Pfam" id="PF13439"/>
    </source>
</evidence>
<keyword evidence="2" id="KW-0808">Transferase</keyword>
<dbReference type="CDD" id="cd03812">
    <property type="entry name" value="GT4_CapH-like"/>
    <property type="match status" value="1"/>
</dbReference>
<dbReference type="Pfam" id="PF13692">
    <property type="entry name" value="Glyco_trans_1_4"/>
    <property type="match status" value="1"/>
</dbReference>
<dbReference type="OrthoDB" id="9804196at2"/>
<reference evidence="2 3" key="1">
    <citation type="submission" date="2018-08" db="EMBL/GenBank/DDBJ databases">
        <title>Paenibacillus sp. M4BSY-1, whole genome shotgun sequence.</title>
        <authorList>
            <person name="Tuo L."/>
        </authorList>
    </citation>
    <scope>NUCLEOTIDE SEQUENCE [LARGE SCALE GENOMIC DNA]</scope>
    <source>
        <strain evidence="2 3">M4BSY-1</strain>
    </source>
</reference>